<dbReference type="OrthoDB" id="5291879at2"/>
<dbReference type="Gene3D" id="1.10.510.10">
    <property type="entry name" value="Transferase(Phosphotransferase) domain 1"/>
    <property type="match status" value="1"/>
</dbReference>
<dbReference type="EMBL" id="JSUH01000003">
    <property type="protein sequence ID" value="KHD98287.1"/>
    <property type="molecule type" value="Genomic_DNA"/>
</dbReference>
<dbReference type="Gene3D" id="1.20.1270.240">
    <property type="match status" value="1"/>
</dbReference>
<keyword evidence="3" id="KW-1185">Reference proteome</keyword>
<comment type="similarity">
    <text evidence="1">Belongs to the fructosamine kinase family.</text>
</comment>
<accession>A0A0A6YCZ3</accession>
<dbReference type="GO" id="GO:0016301">
    <property type="term" value="F:kinase activity"/>
    <property type="evidence" value="ECO:0007669"/>
    <property type="project" value="UniProtKB-UniRule"/>
</dbReference>
<gene>
    <name evidence="2" type="ORF">GY22_04260</name>
</gene>
<name>A0A0A6YCZ3_KOCRO</name>
<dbReference type="PANTHER" id="PTHR12149:SF8">
    <property type="entry name" value="PROTEIN-RIBULOSAMINE 3-KINASE"/>
    <property type="match status" value="1"/>
</dbReference>
<sequence>MSTFDRAADLPHDLTDELLDGLGVERATPLGGGDTAAAFRLETARGPLFAKTMADPPAGMMAAEVAGLHALREHVPEFLGVPEVVRWTDDGIVLEWIDEAPGRRPSGTEVECGRGLAALHRVRGKAFGGLDPELPGRIGSFAVDLSPTQDWAAFLLDRRIRPLLRDALGAGRIAPHAADLLEELAPRAEELAGPPEPPTLVHGDLWAGNRLVDVRGRNWLIDPSAHWGHREVDIAMMLLFGGFGEECLAAYDAEHPLAPGWQERVPWYQLPPLLVHAVRFGGGYGDAAVRALRQLRG</sequence>
<evidence type="ECO:0000256" key="1">
    <source>
        <dbReference type="PIRNR" id="PIRNR006221"/>
    </source>
</evidence>
<keyword evidence="1 2" id="KW-0418">Kinase</keyword>
<dbReference type="Proteomes" id="UP000030466">
    <property type="component" value="Unassembled WGS sequence"/>
</dbReference>
<organism evidence="2 3">
    <name type="scientific">Kocuria rosea subsp. polaris</name>
    <dbReference type="NCBI Taxonomy" id="136273"/>
    <lineage>
        <taxon>Bacteria</taxon>
        <taxon>Bacillati</taxon>
        <taxon>Actinomycetota</taxon>
        <taxon>Actinomycetes</taxon>
        <taxon>Micrococcales</taxon>
        <taxon>Micrococcaceae</taxon>
        <taxon>Kocuria</taxon>
    </lineage>
</organism>
<comment type="caution">
    <text evidence="2">The sequence shown here is derived from an EMBL/GenBank/DDBJ whole genome shotgun (WGS) entry which is preliminary data.</text>
</comment>
<keyword evidence="1" id="KW-0808">Transferase</keyword>
<dbReference type="InterPro" id="IPR011009">
    <property type="entry name" value="Kinase-like_dom_sf"/>
</dbReference>
<reference evidence="2 3" key="1">
    <citation type="journal article" date="2003" name="Int. J. Syst. Evol. Microbiol.">
        <title>Kocuria polaris sp. nov., an orange-pigmented psychrophilic bacterium isolated from an Antarctic cyanobacterial mat sample.</title>
        <authorList>
            <person name="Reddy G.S."/>
            <person name="Prakash J.S."/>
            <person name="Prabahar V."/>
            <person name="Matsumoto G.I."/>
            <person name="Stackebrandt E."/>
            <person name="Shivaji S."/>
        </authorList>
    </citation>
    <scope>NUCLEOTIDE SEQUENCE [LARGE SCALE GENOMIC DNA]</scope>
    <source>
        <strain evidence="2 3">CMS 76or</strain>
    </source>
</reference>
<dbReference type="PIRSF" id="PIRSF006221">
    <property type="entry name" value="Ketosamine-3-kinase"/>
    <property type="match status" value="1"/>
</dbReference>
<dbReference type="InterPro" id="IPR016477">
    <property type="entry name" value="Fructo-/Ketosamine-3-kinase"/>
</dbReference>
<evidence type="ECO:0000313" key="2">
    <source>
        <dbReference type="EMBL" id="KHD98287.1"/>
    </source>
</evidence>
<dbReference type="SUPFAM" id="SSF56112">
    <property type="entry name" value="Protein kinase-like (PK-like)"/>
    <property type="match status" value="1"/>
</dbReference>
<dbReference type="RefSeq" id="WP_035924234.1">
    <property type="nucleotide sequence ID" value="NZ_JSUH01000003.1"/>
</dbReference>
<evidence type="ECO:0000313" key="3">
    <source>
        <dbReference type="Proteomes" id="UP000030466"/>
    </source>
</evidence>
<proteinExistence type="inferred from homology"/>
<dbReference type="Gene3D" id="3.30.200.20">
    <property type="entry name" value="Phosphorylase Kinase, domain 1"/>
    <property type="match status" value="1"/>
</dbReference>
<protein>
    <submittedName>
        <fullName evidence="2">Fructosamine kinase</fullName>
    </submittedName>
</protein>
<dbReference type="Pfam" id="PF03881">
    <property type="entry name" value="Fructosamin_kin"/>
    <property type="match status" value="1"/>
</dbReference>
<dbReference type="PANTHER" id="PTHR12149">
    <property type="entry name" value="FRUCTOSAMINE 3 KINASE-RELATED PROTEIN"/>
    <property type="match status" value="1"/>
</dbReference>
<dbReference type="AlphaFoldDB" id="A0A0A6YCZ3"/>